<gene>
    <name evidence="2" type="ORF">JVT61DRAFT_11078</name>
</gene>
<dbReference type="EMBL" id="JAGFBS010000045">
    <property type="protein sequence ID" value="KAG6370696.1"/>
    <property type="molecule type" value="Genomic_DNA"/>
</dbReference>
<dbReference type="OrthoDB" id="2691498at2759"/>
<accession>A0A8I3A4E0</accession>
<proteinExistence type="predicted"/>
<dbReference type="InterPro" id="IPR045341">
    <property type="entry name" value="DUF6532"/>
</dbReference>
<feature type="domain" description="DUF6532" evidence="1">
    <location>
        <begin position="33"/>
        <end position="191"/>
    </location>
</feature>
<evidence type="ECO:0000313" key="3">
    <source>
        <dbReference type="Proteomes" id="UP000683000"/>
    </source>
</evidence>
<reference evidence="2" key="1">
    <citation type="submission" date="2021-03" db="EMBL/GenBank/DDBJ databases">
        <title>Evolutionary innovations through gain and loss of genes in the ectomycorrhizal Boletales.</title>
        <authorList>
            <person name="Wu G."/>
            <person name="Miyauchi S."/>
            <person name="Morin E."/>
            <person name="Yang Z.-L."/>
            <person name="Xu J."/>
            <person name="Martin F.M."/>
        </authorList>
    </citation>
    <scope>NUCLEOTIDE SEQUENCE</scope>
    <source>
        <strain evidence="2">BR01</strain>
    </source>
</reference>
<dbReference type="Pfam" id="PF20149">
    <property type="entry name" value="DUF6532"/>
    <property type="match status" value="1"/>
</dbReference>
<dbReference type="Proteomes" id="UP000683000">
    <property type="component" value="Unassembled WGS sequence"/>
</dbReference>
<organism evidence="2 3">
    <name type="scientific">Boletus reticuloceps</name>
    <dbReference type="NCBI Taxonomy" id="495285"/>
    <lineage>
        <taxon>Eukaryota</taxon>
        <taxon>Fungi</taxon>
        <taxon>Dikarya</taxon>
        <taxon>Basidiomycota</taxon>
        <taxon>Agaricomycotina</taxon>
        <taxon>Agaricomycetes</taxon>
        <taxon>Agaricomycetidae</taxon>
        <taxon>Boletales</taxon>
        <taxon>Boletineae</taxon>
        <taxon>Boletaceae</taxon>
        <taxon>Boletoideae</taxon>
        <taxon>Boletus</taxon>
    </lineage>
</organism>
<sequence length="325" mass="36365">MTLNYGWHHKELSDTPIHTWQIWFNKITECIITACVRFSYSQFNPLDTTAKRIVRSLSIFRSKMALMVESYRKKFFQVGVDTSPTGQAPDFIVMQQWVAQITDPSIPGSFFLHKQNDVGDVKHLFGHPILEEFHLNCWYTHENSPLRVFKTSYSTTTANMLALTSVVGQCSNQGHTIKFSTETYADHFNNFQDGILTGLRHPSFSQPLSHHLDWLNTQGKEQMHILGLVSPQKLQPVVIPPTVAASISATRESVQACSPAHFNNPAVATGTSTSDQSFSSSYFPVQMGSTLSSFFSAQLPSSGLIPGFTPNVPPSTSYQYTDPFM</sequence>
<name>A0A8I3A4E0_9AGAM</name>
<dbReference type="AlphaFoldDB" id="A0A8I3A4E0"/>
<evidence type="ECO:0000313" key="2">
    <source>
        <dbReference type="EMBL" id="KAG6370696.1"/>
    </source>
</evidence>
<evidence type="ECO:0000259" key="1">
    <source>
        <dbReference type="Pfam" id="PF20149"/>
    </source>
</evidence>
<protein>
    <recommendedName>
        <fullName evidence="1">DUF6532 domain-containing protein</fullName>
    </recommendedName>
</protein>
<keyword evidence="3" id="KW-1185">Reference proteome</keyword>
<comment type="caution">
    <text evidence="2">The sequence shown here is derived from an EMBL/GenBank/DDBJ whole genome shotgun (WGS) entry which is preliminary data.</text>
</comment>